<evidence type="ECO:0000259" key="7">
    <source>
        <dbReference type="PROSITE" id="PS50217"/>
    </source>
</evidence>
<proteinExistence type="predicted"/>
<dbReference type="GO" id="GO:0000976">
    <property type="term" value="F:transcription cis-regulatory region binding"/>
    <property type="evidence" value="ECO:0007669"/>
    <property type="project" value="TreeGrafter"/>
</dbReference>
<evidence type="ECO:0000256" key="6">
    <source>
        <dbReference type="SAM" id="MobiDB-lite"/>
    </source>
</evidence>
<reference evidence="8 9" key="1">
    <citation type="submission" date="2020-10" db="EMBL/GenBank/DDBJ databases">
        <title>The Coptis chinensis genome and diversification of protoberbering-type alkaloids.</title>
        <authorList>
            <person name="Wang B."/>
            <person name="Shu S."/>
            <person name="Song C."/>
            <person name="Liu Y."/>
        </authorList>
    </citation>
    <scope>NUCLEOTIDE SEQUENCE [LARGE SCALE GENOMIC DNA]</scope>
    <source>
        <strain evidence="8">HL-2020</strain>
        <tissue evidence="8">Leaf</tissue>
    </source>
</reference>
<feature type="domain" description="BZIP" evidence="7">
    <location>
        <begin position="21"/>
        <end position="84"/>
    </location>
</feature>
<keyword evidence="5" id="KW-0539">Nucleus</keyword>
<evidence type="ECO:0000256" key="4">
    <source>
        <dbReference type="ARBA" id="ARBA00023163"/>
    </source>
</evidence>
<keyword evidence="4" id="KW-0804">Transcription</keyword>
<dbReference type="FunFam" id="1.20.5.170:FF:000020">
    <property type="entry name" value="BZIP transcription factor"/>
    <property type="match status" value="1"/>
</dbReference>
<dbReference type="AlphaFoldDB" id="A0A835ILK0"/>
<dbReference type="Pfam" id="PF00170">
    <property type="entry name" value="bZIP_1"/>
    <property type="match status" value="1"/>
</dbReference>
<dbReference type="GO" id="GO:0046982">
    <property type="term" value="F:protein heterodimerization activity"/>
    <property type="evidence" value="ECO:0007669"/>
    <property type="project" value="UniProtKB-ARBA"/>
</dbReference>
<comment type="caution">
    <text evidence="8">The sequence shown here is derived from an EMBL/GenBank/DDBJ whole genome shotgun (WGS) entry which is preliminary data.</text>
</comment>
<evidence type="ECO:0000313" key="8">
    <source>
        <dbReference type="EMBL" id="KAF9620055.1"/>
    </source>
</evidence>
<accession>A0A835ILK0</accession>
<comment type="subcellular location">
    <subcellularLocation>
        <location evidence="1">Nucleus</location>
    </subcellularLocation>
</comment>
<dbReference type="SMART" id="SM00338">
    <property type="entry name" value="BRLZ"/>
    <property type="match status" value="1"/>
</dbReference>
<dbReference type="PANTHER" id="PTHR45764:SF38">
    <property type="entry name" value="BZIP TRANSCRIPTION FACTOR 44"/>
    <property type="match status" value="1"/>
</dbReference>
<evidence type="ECO:0000256" key="3">
    <source>
        <dbReference type="ARBA" id="ARBA00023125"/>
    </source>
</evidence>
<dbReference type="OrthoDB" id="551672at2759"/>
<protein>
    <recommendedName>
        <fullName evidence="7">BZIP domain-containing protein</fullName>
    </recommendedName>
</protein>
<dbReference type="PANTHER" id="PTHR45764">
    <property type="entry name" value="BZIP TRANSCRIPTION FACTOR 44"/>
    <property type="match status" value="1"/>
</dbReference>
<dbReference type="InterPro" id="IPR004827">
    <property type="entry name" value="bZIP"/>
</dbReference>
<evidence type="ECO:0000256" key="2">
    <source>
        <dbReference type="ARBA" id="ARBA00023015"/>
    </source>
</evidence>
<dbReference type="PROSITE" id="PS00036">
    <property type="entry name" value="BZIP_BASIC"/>
    <property type="match status" value="1"/>
</dbReference>
<keyword evidence="3" id="KW-0238">DNA-binding</keyword>
<sequence length="146" mass="16748">MASPSGTSSGSGGEDLRVSTDQRKRKRMLSNRESAKRSRLRKKKHLDGLAAQVERIRKENNEILATLNITTQYYLNIESENSVLRAQMGELSHRLQSLNDIINYLHSSAIDLESQNHQTSIDDFINPWNLFYQNQAIVTSTDMFEY</sequence>
<evidence type="ECO:0000313" key="9">
    <source>
        <dbReference type="Proteomes" id="UP000631114"/>
    </source>
</evidence>
<dbReference type="InterPro" id="IPR045314">
    <property type="entry name" value="bZIP_plant_GBF1"/>
</dbReference>
<dbReference type="CDD" id="cd14702">
    <property type="entry name" value="bZIP_plant_GBF1"/>
    <property type="match status" value="1"/>
</dbReference>
<dbReference type="InterPro" id="IPR046347">
    <property type="entry name" value="bZIP_sf"/>
</dbReference>
<evidence type="ECO:0000256" key="5">
    <source>
        <dbReference type="ARBA" id="ARBA00023242"/>
    </source>
</evidence>
<dbReference type="Proteomes" id="UP000631114">
    <property type="component" value="Unassembled WGS sequence"/>
</dbReference>
<dbReference type="PROSITE" id="PS50217">
    <property type="entry name" value="BZIP"/>
    <property type="match status" value="1"/>
</dbReference>
<organism evidence="8 9">
    <name type="scientific">Coptis chinensis</name>
    <dbReference type="NCBI Taxonomy" id="261450"/>
    <lineage>
        <taxon>Eukaryota</taxon>
        <taxon>Viridiplantae</taxon>
        <taxon>Streptophyta</taxon>
        <taxon>Embryophyta</taxon>
        <taxon>Tracheophyta</taxon>
        <taxon>Spermatophyta</taxon>
        <taxon>Magnoliopsida</taxon>
        <taxon>Ranunculales</taxon>
        <taxon>Ranunculaceae</taxon>
        <taxon>Coptidoideae</taxon>
        <taxon>Coptis</taxon>
    </lineage>
</organism>
<feature type="region of interest" description="Disordered" evidence="6">
    <location>
        <begin position="1"/>
        <end position="44"/>
    </location>
</feature>
<keyword evidence="2" id="KW-0805">Transcription regulation</keyword>
<gene>
    <name evidence="8" type="ORF">IFM89_010705</name>
</gene>
<name>A0A835ILK0_9MAGN</name>
<dbReference type="GO" id="GO:0045893">
    <property type="term" value="P:positive regulation of DNA-templated transcription"/>
    <property type="evidence" value="ECO:0007669"/>
    <property type="project" value="TreeGrafter"/>
</dbReference>
<evidence type="ECO:0000256" key="1">
    <source>
        <dbReference type="ARBA" id="ARBA00004123"/>
    </source>
</evidence>
<dbReference type="SUPFAM" id="SSF57959">
    <property type="entry name" value="Leucine zipper domain"/>
    <property type="match status" value="1"/>
</dbReference>
<dbReference type="GO" id="GO:0005634">
    <property type="term" value="C:nucleus"/>
    <property type="evidence" value="ECO:0007669"/>
    <property type="project" value="UniProtKB-SubCell"/>
</dbReference>
<dbReference type="GO" id="GO:0003700">
    <property type="term" value="F:DNA-binding transcription factor activity"/>
    <property type="evidence" value="ECO:0007669"/>
    <property type="project" value="InterPro"/>
</dbReference>
<keyword evidence="9" id="KW-1185">Reference proteome</keyword>
<dbReference type="Gene3D" id="1.20.5.170">
    <property type="match status" value="1"/>
</dbReference>
<dbReference type="EMBL" id="JADFTS010000002">
    <property type="protein sequence ID" value="KAF9620055.1"/>
    <property type="molecule type" value="Genomic_DNA"/>
</dbReference>